<dbReference type="AlphaFoldDB" id="A0A0D2JB10"/>
<proteinExistence type="predicted"/>
<sequence>MLPDLQDWALEVELISRRADDREDIEAAWESLAEDQRQTVRRADAVLISNAEQVAEFWRTDEVGFDRDRSGDIPLDHWWYWLDKIAEGVYPEKYLPTWAK</sequence>
<dbReference type="Proteomes" id="UP000032233">
    <property type="component" value="Unassembled WGS sequence"/>
</dbReference>
<gene>
    <name evidence="1" type="ORF">X474_04005</name>
</gene>
<reference evidence="1 2" key="1">
    <citation type="submission" date="2013-11" db="EMBL/GenBank/DDBJ databases">
        <title>Metagenomic analysis of a methanogenic consortium involved in long chain n-alkane degradation.</title>
        <authorList>
            <person name="Davidova I.A."/>
            <person name="Callaghan A.V."/>
            <person name="Wawrik B."/>
            <person name="Pruitt S."/>
            <person name="Marks C."/>
            <person name="Duncan K.E."/>
            <person name="Suflita J.M."/>
        </authorList>
    </citation>
    <scope>NUCLEOTIDE SEQUENCE [LARGE SCALE GENOMIC DNA]</scope>
    <source>
        <strain evidence="1 2">SPR</strain>
    </source>
</reference>
<accession>A0A0D2JB10</accession>
<dbReference type="EMBL" id="AZAC01000003">
    <property type="protein sequence ID" value="KIX15314.1"/>
    <property type="molecule type" value="Genomic_DNA"/>
</dbReference>
<dbReference type="STRING" id="1429043.X474_04005"/>
<keyword evidence="2" id="KW-1185">Reference proteome</keyword>
<dbReference type="InParanoid" id="A0A0D2JB10"/>
<evidence type="ECO:0000313" key="2">
    <source>
        <dbReference type="Proteomes" id="UP000032233"/>
    </source>
</evidence>
<comment type="caution">
    <text evidence="1">The sequence shown here is derived from an EMBL/GenBank/DDBJ whole genome shotgun (WGS) entry which is preliminary data.</text>
</comment>
<evidence type="ECO:0000313" key="1">
    <source>
        <dbReference type="EMBL" id="KIX15314.1"/>
    </source>
</evidence>
<organism evidence="1 2">
    <name type="scientific">Dethiosulfatarculus sandiegensis</name>
    <dbReference type="NCBI Taxonomy" id="1429043"/>
    <lineage>
        <taxon>Bacteria</taxon>
        <taxon>Pseudomonadati</taxon>
        <taxon>Thermodesulfobacteriota</taxon>
        <taxon>Desulfarculia</taxon>
        <taxon>Desulfarculales</taxon>
        <taxon>Desulfarculaceae</taxon>
        <taxon>Dethiosulfatarculus</taxon>
    </lineage>
</organism>
<name>A0A0D2JB10_9BACT</name>
<protein>
    <submittedName>
        <fullName evidence="1">Uncharacterized protein</fullName>
    </submittedName>
</protein>